<gene>
    <name evidence="2" type="ORF">WJX74_000980</name>
</gene>
<accession>A0AAW1RW40</accession>
<sequence length="396" mass="45198">MTVEDTVADYLVRTPRFFSSDDERLGGYGGLWTFYKGGSGETEQLDNEFRAYRCFATAEDRKVLLCRFFHEQQPQGTRAVQRAQDGLYESLSTRPLSEPFFSCGVGQTEEEAAEQRHPCFFWRIIPFTENFLIRMSLELPPEPSDLMHGFSSNPLPGAVDPLTIVNSTWALEAFLDDGQTRWSVGPIYSIHNRRLLSNFTIREHLTVIRPAQPIDFRELPQHPLRPRLGPDAHAWFSGSWQGVMQEAMFDEDGNMFRVKARPTTWVPPDEHYPDYVMVRYPDAVYGYFPTRLPHLIGPEDCNQSNSIRFEVGGFMREVREFRRLILRYSADGKPASLTIEWYSPTRTRSQRTLSVLRSATDCEGAPVHQPARHSRSSTTSAPRSSTDGPPSSIESS</sequence>
<proteinExistence type="predicted"/>
<evidence type="ECO:0000256" key="1">
    <source>
        <dbReference type="SAM" id="MobiDB-lite"/>
    </source>
</evidence>
<name>A0AAW1RW40_9CHLO</name>
<feature type="compositionally biased region" description="Low complexity" evidence="1">
    <location>
        <begin position="376"/>
        <end position="386"/>
    </location>
</feature>
<dbReference type="AlphaFoldDB" id="A0AAW1RW40"/>
<feature type="region of interest" description="Disordered" evidence="1">
    <location>
        <begin position="359"/>
        <end position="396"/>
    </location>
</feature>
<evidence type="ECO:0000313" key="3">
    <source>
        <dbReference type="Proteomes" id="UP001438707"/>
    </source>
</evidence>
<keyword evidence="3" id="KW-1185">Reference proteome</keyword>
<evidence type="ECO:0000313" key="2">
    <source>
        <dbReference type="EMBL" id="KAK9837588.1"/>
    </source>
</evidence>
<reference evidence="2 3" key="1">
    <citation type="journal article" date="2024" name="Nat. Commun.">
        <title>Phylogenomics reveals the evolutionary origins of lichenization in chlorophyte algae.</title>
        <authorList>
            <person name="Puginier C."/>
            <person name="Libourel C."/>
            <person name="Otte J."/>
            <person name="Skaloud P."/>
            <person name="Haon M."/>
            <person name="Grisel S."/>
            <person name="Petersen M."/>
            <person name="Berrin J.G."/>
            <person name="Delaux P.M."/>
            <person name="Dal Grande F."/>
            <person name="Keller J."/>
        </authorList>
    </citation>
    <scope>NUCLEOTIDE SEQUENCE [LARGE SCALE GENOMIC DNA]</scope>
    <source>
        <strain evidence="2 3">SAG 2145</strain>
    </source>
</reference>
<organism evidence="2 3">
    <name type="scientific">Apatococcus lobatus</name>
    <dbReference type="NCBI Taxonomy" id="904363"/>
    <lineage>
        <taxon>Eukaryota</taxon>
        <taxon>Viridiplantae</taxon>
        <taxon>Chlorophyta</taxon>
        <taxon>core chlorophytes</taxon>
        <taxon>Trebouxiophyceae</taxon>
        <taxon>Chlorellales</taxon>
        <taxon>Chlorellaceae</taxon>
        <taxon>Apatococcus</taxon>
    </lineage>
</organism>
<comment type="caution">
    <text evidence="2">The sequence shown here is derived from an EMBL/GenBank/DDBJ whole genome shotgun (WGS) entry which is preliminary data.</text>
</comment>
<dbReference type="Proteomes" id="UP001438707">
    <property type="component" value="Unassembled WGS sequence"/>
</dbReference>
<protein>
    <submittedName>
        <fullName evidence="2">Uncharacterized protein</fullName>
    </submittedName>
</protein>
<dbReference type="EMBL" id="JALJOS010000006">
    <property type="protein sequence ID" value="KAK9837588.1"/>
    <property type="molecule type" value="Genomic_DNA"/>
</dbReference>
<feature type="compositionally biased region" description="Polar residues" evidence="1">
    <location>
        <begin position="387"/>
        <end position="396"/>
    </location>
</feature>